<keyword evidence="3" id="KW-1185">Reference proteome</keyword>
<dbReference type="STRING" id="660122.C7ZBR7"/>
<dbReference type="OrthoDB" id="5076166at2759"/>
<dbReference type="HOGENOM" id="CLU_1366582_0_0_1"/>
<dbReference type="Proteomes" id="UP000005206">
    <property type="component" value="Chromosome 14"/>
</dbReference>
<dbReference type="GO" id="GO:0004497">
    <property type="term" value="F:monooxygenase activity"/>
    <property type="evidence" value="ECO:0007669"/>
    <property type="project" value="InterPro"/>
</dbReference>
<dbReference type="KEGG" id="nhe:NECHADRAFT_88504"/>
<dbReference type="Gene3D" id="1.10.630.10">
    <property type="entry name" value="Cytochrome P450"/>
    <property type="match status" value="1"/>
</dbReference>
<dbReference type="EMBL" id="GG698915">
    <property type="protein sequence ID" value="EEU38566.1"/>
    <property type="molecule type" value="Genomic_DNA"/>
</dbReference>
<accession>C7ZBR7</accession>
<dbReference type="InterPro" id="IPR036396">
    <property type="entry name" value="Cyt_P450_sf"/>
</dbReference>
<dbReference type="SUPFAM" id="SSF48264">
    <property type="entry name" value="Cytochrome P450"/>
    <property type="match status" value="1"/>
</dbReference>
<evidence type="ECO:0000313" key="2">
    <source>
        <dbReference type="EMBL" id="EEU38566.1"/>
    </source>
</evidence>
<feature type="region of interest" description="Disordered" evidence="1">
    <location>
        <begin position="22"/>
        <end position="42"/>
    </location>
</feature>
<dbReference type="GO" id="GO:0005506">
    <property type="term" value="F:iron ion binding"/>
    <property type="evidence" value="ECO:0007669"/>
    <property type="project" value="InterPro"/>
</dbReference>
<dbReference type="AlphaFoldDB" id="C7ZBR7"/>
<evidence type="ECO:0000256" key="1">
    <source>
        <dbReference type="SAM" id="MobiDB-lite"/>
    </source>
</evidence>
<reference evidence="2 3" key="1">
    <citation type="journal article" date="2009" name="PLoS Genet.">
        <title>The genome of Nectria haematococca: contribution of supernumerary chromosomes to gene expansion.</title>
        <authorList>
            <person name="Coleman J.J."/>
            <person name="Rounsley S.D."/>
            <person name="Rodriguez-Carres M."/>
            <person name="Kuo A."/>
            <person name="Wasmann C.C."/>
            <person name="Grimwood J."/>
            <person name="Schmutz J."/>
            <person name="Taga M."/>
            <person name="White G.J."/>
            <person name="Zhou S."/>
            <person name="Schwartz D.C."/>
            <person name="Freitag M."/>
            <person name="Ma L.J."/>
            <person name="Danchin E.G."/>
            <person name="Henrissat B."/>
            <person name="Coutinho P.M."/>
            <person name="Nelson D.R."/>
            <person name="Straney D."/>
            <person name="Napoli C.A."/>
            <person name="Barker B.M."/>
            <person name="Gribskov M."/>
            <person name="Rep M."/>
            <person name="Kroken S."/>
            <person name="Molnar I."/>
            <person name="Rensing C."/>
            <person name="Kennell J.C."/>
            <person name="Zamora J."/>
            <person name="Farman M.L."/>
            <person name="Selker E.U."/>
            <person name="Salamov A."/>
            <person name="Shapiro H."/>
            <person name="Pangilinan J."/>
            <person name="Lindquist E."/>
            <person name="Lamers C."/>
            <person name="Grigoriev I.V."/>
            <person name="Geiser D.M."/>
            <person name="Covert S.F."/>
            <person name="Temporini E."/>
            <person name="Vanetten H.D."/>
        </authorList>
    </citation>
    <scope>NUCLEOTIDE SEQUENCE [LARGE SCALE GENOMIC DNA]</scope>
    <source>
        <strain evidence="3">ATCC MYA-4622 / CBS 123669 / FGSC 9596 / NRRL 45880 / 77-13-4</strain>
    </source>
</reference>
<gene>
    <name evidence="2" type="ORF">NECHADRAFT_88504</name>
</gene>
<proteinExistence type="predicted"/>
<protein>
    <submittedName>
        <fullName evidence="2">Uncharacterized protein</fullName>
    </submittedName>
</protein>
<sequence>MAQKVRRPNACRSNFPFAEAKHQSPHAFSAKTRKDNNPYGTRLAAEGEEHGRQCRTLVPDFSTRPIKALSPIFSEKSLLLADPWQDGMKGKKLAAKPFEVLEWLSRATLGIIVKAGLGYDIDSLEHLETPIRIAYQLMFSFDFWSHAFITDQDESRYGPCVRHRSGTPVPQAFWQGARGFAACSVRMNSGATTRPPSRKH</sequence>
<dbReference type="RefSeq" id="XP_003044279.1">
    <property type="nucleotide sequence ID" value="XM_003044233.1"/>
</dbReference>
<evidence type="ECO:0000313" key="3">
    <source>
        <dbReference type="Proteomes" id="UP000005206"/>
    </source>
</evidence>
<name>C7ZBR7_FUSV7</name>
<organism evidence="2 3">
    <name type="scientific">Fusarium vanettenii (strain ATCC MYA-4622 / CBS 123669 / FGSC 9596 / NRRL 45880 / 77-13-4)</name>
    <name type="common">Fusarium solani subsp. pisi</name>
    <dbReference type="NCBI Taxonomy" id="660122"/>
    <lineage>
        <taxon>Eukaryota</taxon>
        <taxon>Fungi</taxon>
        <taxon>Dikarya</taxon>
        <taxon>Ascomycota</taxon>
        <taxon>Pezizomycotina</taxon>
        <taxon>Sordariomycetes</taxon>
        <taxon>Hypocreomycetidae</taxon>
        <taxon>Hypocreales</taxon>
        <taxon>Nectriaceae</taxon>
        <taxon>Fusarium</taxon>
        <taxon>Fusarium solani species complex</taxon>
        <taxon>Fusarium vanettenii</taxon>
    </lineage>
</organism>
<dbReference type="VEuPathDB" id="FungiDB:NECHADRAFT_88504"/>
<dbReference type="GeneID" id="9670645"/>
<dbReference type="GO" id="GO:0016705">
    <property type="term" value="F:oxidoreductase activity, acting on paired donors, with incorporation or reduction of molecular oxygen"/>
    <property type="evidence" value="ECO:0007669"/>
    <property type="project" value="InterPro"/>
</dbReference>
<dbReference type="GO" id="GO:0020037">
    <property type="term" value="F:heme binding"/>
    <property type="evidence" value="ECO:0007669"/>
    <property type="project" value="InterPro"/>
</dbReference>
<dbReference type="InParanoid" id="C7ZBR7"/>